<evidence type="ECO:0008006" key="12">
    <source>
        <dbReference type="Google" id="ProtNLM"/>
    </source>
</evidence>
<dbReference type="Proteomes" id="UP000310685">
    <property type="component" value="Unassembled WGS sequence"/>
</dbReference>
<feature type="region of interest" description="Disordered" evidence="7">
    <location>
        <begin position="138"/>
        <end position="180"/>
    </location>
</feature>
<dbReference type="PANTHER" id="PTHR23215">
    <property type="entry name" value="ZINC FINGER PROTEIN 207"/>
    <property type="match status" value="1"/>
</dbReference>
<gene>
    <name evidence="10" type="ORF">E3Q22_04338</name>
</gene>
<dbReference type="PROSITE" id="PS00028">
    <property type="entry name" value="ZINC_FINGER_C2H2_1"/>
    <property type="match status" value="1"/>
</dbReference>
<feature type="domain" description="BED-type" evidence="9">
    <location>
        <begin position="6"/>
        <end position="65"/>
    </location>
</feature>
<evidence type="ECO:0000313" key="11">
    <source>
        <dbReference type="Proteomes" id="UP000310685"/>
    </source>
</evidence>
<dbReference type="InterPro" id="IPR003656">
    <property type="entry name" value="Znf_BED"/>
</dbReference>
<dbReference type="SMART" id="SM00355">
    <property type="entry name" value="ZnF_C2H2"/>
    <property type="match status" value="2"/>
</dbReference>
<keyword evidence="2" id="KW-0479">Metal-binding</keyword>
<evidence type="ECO:0000313" key="10">
    <source>
        <dbReference type="EMBL" id="TIB73459.1"/>
    </source>
</evidence>
<proteinExistence type="predicted"/>
<organism evidence="10 11">
    <name type="scientific">Wallemia mellicola</name>
    <dbReference type="NCBI Taxonomy" id="1708541"/>
    <lineage>
        <taxon>Eukaryota</taxon>
        <taxon>Fungi</taxon>
        <taxon>Dikarya</taxon>
        <taxon>Basidiomycota</taxon>
        <taxon>Wallemiomycotina</taxon>
        <taxon>Wallemiomycetes</taxon>
        <taxon>Wallemiales</taxon>
        <taxon>Wallemiaceae</taxon>
        <taxon>Wallemia</taxon>
    </lineage>
</organism>
<evidence type="ECO:0000256" key="2">
    <source>
        <dbReference type="ARBA" id="ARBA00022723"/>
    </source>
</evidence>
<feature type="domain" description="C2H2-type" evidence="8">
    <location>
        <begin position="35"/>
        <end position="63"/>
    </location>
</feature>
<evidence type="ECO:0000259" key="8">
    <source>
        <dbReference type="PROSITE" id="PS50157"/>
    </source>
</evidence>
<evidence type="ECO:0000256" key="5">
    <source>
        <dbReference type="ARBA" id="ARBA00023242"/>
    </source>
</evidence>
<comment type="caution">
    <text evidence="10">The sequence shown here is derived from an EMBL/GenBank/DDBJ whole genome shotgun (WGS) entry which is preliminary data.</text>
</comment>
<dbReference type="Gene3D" id="3.30.160.60">
    <property type="entry name" value="Classic Zinc Finger"/>
    <property type="match status" value="1"/>
</dbReference>
<dbReference type="GO" id="GO:0005634">
    <property type="term" value="C:nucleus"/>
    <property type="evidence" value="ECO:0007669"/>
    <property type="project" value="UniProtKB-SubCell"/>
</dbReference>
<dbReference type="SUPFAM" id="SSF57667">
    <property type="entry name" value="beta-beta-alpha zinc fingers"/>
    <property type="match status" value="1"/>
</dbReference>
<evidence type="ECO:0000256" key="6">
    <source>
        <dbReference type="PROSITE-ProRule" id="PRU00042"/>
    </source>
</evidence>
<dbReference type="CDD" id="cd20908">
    <property type="entry name" value="SUF4-like"/>
    <property type="match status" value="1"/>
</dbReference>
<evidence type="ECO:0000256" key="4">
    <source>
        <dbReference type="ARBA" id="ARBA00022833"/>
    </source>
</evidence>
<dbReference type="InterPro" id="IPR036236">
    <property type="entry name" value="Znf_C2H2_sf"/>
</dbReference>
<dbReference type="PANTHER" id="PTHR23215:SF0">
    <property type="entry name" value="BUB3-INTERACTING AND GLEBS MOTIF-CONTAINING PROTEIN ZNF207"/>
    <property type="match status" value="1"/>
</dbReference>
<dbReference type="GO" id="GO:0008270">
    <property type="term" value="F:zinc ion binding"/>
    <property type="evidence" value="ECO:0007669"/>
    <property type="project" value="UniProtKB-KW"/>
</dbReference>
<dbReference type="PROSITE" id="PS50157">
    <property type="entry name" value="ZINC_FINGER_C2H2_2"/>
    <property type="match status" value="1"/>
</dbReference>
<dbReference type="InterPro" id="IPR013087">
    <property type="entry name" value="Znf_C2H2_type"/>
</dbReference>
<keyword evidence="3 6" id="KW-0863">Zinc-finger</keyword>
<evidence type="ECO:0000256" key="7">
    <source>
        <dbReference type="SAM" id="MobiDB-lite"/>
    </source>
</evidence>
<name>A0A4T0LU39_9BASI</name>
<keyword evidence="4" id="KW-0862">Zinc</keyword>
<sequence>MGKKRRIENKPWCWYCEREFEDDKVLISHQKAKHFRCSLCPRRLNTANGLAVHVQQVHKLEADRIENALPGRSTFEIEIFGMEGVPAHDKAEYDRRRAEARGIDLNKKNQPAKRKRIFKGVISDADFYVQLQGHRHIMSGGRMPAPPGAVPTQNPQNAPPPGVLPPPVVPGVTPPVPPIS</sequence>
<dbReference type="GO" id="GO:0003677">
    <property type="term" value="F:DNA binding"/>
    <property type="evidence" value="ECO:0007669"/>
    <property type="project" value="InterPro"/>
</dbReference>
<evidence type="ECO:0000256" key="3">
    <source>
        <dbReference type="ARBA" id="ARBA00022771"/>
    </source>
</evidence>
<comment type="subcellular location">
    <subcellularLocation>
        <location evidence="1">Nucleus</location>
    </subcellularLocation>
</comment>
<evidence type="ECO:0000259" key="9">
    <source>
        <dbReference type="PROSITE" id="PS50808"/>
    </source>
</evidence>
<dbReference type="AlphaFoldDB" id="A0A4T0LU39"/>
<accession>A0A4T0LU39</accession>
<reference evidence="10 11" key="1">
    <citation type="submission" date="2019-03" db="EMBL/GenBank/DDBJ databases">
        <title>Sequencing 25 genomes of Wallemia mellicola.</title>
        <authorList>
            <person name="Gostincar C."/>
        </authorList>
    </citation>
    <scope>NUCLEOTIDE SEQUENCE [LARGE SCALE GENOMIC DNA]</scope>
    <source>
        <strain evidence="10 11">EXF-6152</strain>
    </source>
</reference>
<dbReference type="EMBL" id="SPRC01000089">
    <property type="protein sequence ID" value="TIB73459.1"/>
    <property type="molecule type" value="Genomic_DNA"/>
</dbReference>
<keyword evidence="5" id="KW-0539">Nucleus</keyword>
<protein>
    <recommendedName>
        <fullName evidence="12">C2H2-type domain-containing protein</fullName>
    </recommendedName>
</protein>
<evidence type="ECO:0000256" key="1">
    <source>
        <dbReference type="ARBA" id="ARBA00004123"/>
    </source>
</evidence>
<dbReference type="PROSITE" id="PS50808">
    <property type="entry name" value="ZF_BED"/>
    <property type="match status" value="1"/>
</dbReference>
<feature type="compositionally biased region" description="Pro residues" evidence="7">
    <location>
        <begin position="157"/>
        <end position="180"/>
    </location>
</feature>